<protein>
    <submittedName>
        <fullName evidence="1">Uncharacterized protein</fullName>
    </submittedName>
</protein>
<evidence type="ECO:0000313" key="3">
    <source>
        <dbReference type="Proteomes" id="UP000829758"/>
    </source>
</evidence>
<dbReference type="EMBL" id="CP094984">
    <property type="protein sequence ID" value="UON92318.1"/>
    <property type="molecule type" value="Genomic_DNA"/>
</dbReference>
<accession>A0A9X1S9C4</accession>
<dbReference type="EMBL" id="JAJFZT010000008">
    <property type="protein sequence ID" value="MCC3273505.1"/>
    <property type="molecule type" value="Genomic_DNA"/>
</dbReference>
<evidence type="ECO:0000313" key="4">
    <source>
        <dbReference type="Proteomes" id="UP001155145"/>
    </source>
</evidence>
<dbReference type="Proteomes" id="UP000829758">
    <property type="component" value="Chromosome"/>
</dbReference>
<dbReference type="Proteomes" id="UP001155145">
    <property type="component" value="Unassembled WGS sequence"/>
</dbReference>
<organism evidence="1 4">
    <name type="scientific">Arthrobacter zhangbolii</name>
    <dbReference type="NCBI Taxonomy" id="2886936"/>
    <lineage>
        <taxon>Bacteria</taxon>
        <taxon>Bacillati</taxon>
        <taxon>Actinomycetota</taxon>
        <taxon>Actinomycetes</taxon>
        <taxon>Micrococcales</taxon>
        <taxon>Micrococcaceae</taxon>
        <taxon>Arthrobacter</taxon>
    </lineage>
</organism>
<dbReference type="RefSeq" id="WP_227929263.1">
    <property type="nucleotide sequence ID" value="NZ_CP094984.1"/>
</dbReference>
<gene>
    <name evidence="1" type="ORF">LJ755_12285</name>
    <name evidence="2" type="ORF">MUK71_01275</name>
</gene>
<evidence type="ECO:0000313" key="2">
    <source>
        <dbReference type="EMBL" id="UON92318.1"/>
    </source>
</evidence>
<dbReference type="AlphaFoldDB" id="A0A9X1S9C4"/>
<proteinExistence type="predicted"/>
<reference evidence="1" key="1">
    <citation type="submission" date="2021-10" db="EMBL/GenBank/DDBJ databases">
        <title>Novel species in genus Arthrobacter.</title>
        <authorList>
            <person name="Liu Y."/>
        </authorList>
    </citation>
    <scope>NUCLEOTIDE SEQUENCE</scope>
    <source>
        <strain evidence="3">zg-Y462</strain>
        <strain evidence="1">Zg-Y462</strain>
    </source>
</reference>
<name>A0A9X1S9C4_9MICC</name>
<sequence>MSSPSNPSDPALFLWASHLGRAASDVDSHQLSRGIAAVGPLIEQYIDGYRPGKALPIMTMLSILEICGSGPETPRFCDGRAKLLNVWACLGNLQGVRGTPLSVLTSRVELILALNDLLIIDETPPNVEIYITVLDAELAAMQWELLYLLPADCALQIQQIDEDWRASAMEEPIDEMPVGW</sequence>
<evidence type="ECO:0000313" key="1">
    <source>
        <dbReference type="EMBL" id="MCC3273505.1"/>
    </source>
</evidence>
<keyword evidence="3" id="KW-1185">Reference proteome</keyword>